<comment type="caution">
    <text evidence="1">The sequence shown here is derived from an EMBL/GenBank/DDBJ whole genome shotgun (WGS) entry which is preliminary data.</text>
</comment>
<evidence type="ECO:0008006" key="3">
    <source>
        <dbReference type="Google" id="ProtNLM"/>
    </source>
</evidence>
<dbReference type="OrthoDB" id="157935at2759"/>
<accession>A0A8T1VUF1</accession>
<proteinExistence type="predicted"/>
<reference evidence="1" key="1">
    <citation type="submission" date="2021-02" db="EMBL/GenBank/DDBJ databases">
        <authorList>
            <person name="Palmer J.M."/>
        </authorList>
    </citation>
    <scope>NUCLEOTIDE SEQUENCE</scope>
    <source>
        <strain evidence="1">SCRP734</strain>
    </source>
</reference>
<evidence type="ECO:0000313" key="1">
    <source>
        <dbReference type="EMBL" id="KAG7383134.1"/>
    </source>
</evidence>
<dbReference type="EMBL" id="JAGDFM010000186">
    <property type="protein sequence ID" value="KAG7383134.1"/>
    <property type="molecule type" value="Genomic_DNA"/>
</dbReference>
<name>A0A8T1VUF1_9STRA</name>
<keyword evidence="2" id="KW-1185">Reference proteome</keyword>
<evidence type="ECO:0000313" key="2">
    <source>
        <dbReference type="Proteomes" id="UP000694044"/>
    </source>
</evidence>
<organism evidence="1 2">
    <name type="scientific">Phytophthora pseudosyringae</name>
    <dbReference type="NCBI Taxonomy" id="221518"/>
    <lineage>
        <taxon>Eukaryota</taxon>
        <taxon>Sar</taxon>
        <taxon>Stramenopiles</taxon>
        <taxon>Oomycota</taxon>
        <taxon>Peronosporomycetes</taxon>
        <taxon>Peronosporales</taxon>
        <taxon>Peronosporaceae</taxon>
        <taxon>Phytophthora</taxon>
    </lineage>
</organism>
<dbReference type="AlphaFoldDB" id="A0A8T1VUF1"/>
<protein>
    <recommendedName>
        <fullName evidence="3">Alpha/beta hydrolase</fullName>
    </recommendedName>
</protein>
<dbReference type="PANTHER" id="PTHR37946:SF1">
    <property type="entry name" value="SLL1969 PROTEIN"/>
    <property type="match status" value="1"/>
</dbReference>
<dbReference type="Proteomes" id="UP000694044">
    <property type="component" value="Unassembled WGS sequence"/>
</dbReference>
<dbReference type="PANTHER" id="PTHR37946">
    <property type="entry name" value="SLL1969 PROTEIN"/>
    <property type="match status" value="1"/>
</dbReference>
<sequence>MASAAIDRRGAGQLAKGVLVTVHDLYGGALPLRPLETYMHVVRGYDVQPFRFRPRAQDLATSGKELAAFLKSQKPHTTDEAINFVTHGYGALVLREAFRSVDWNYTKSKVVMLAPSNRGIRYHKAMKKYVGVAGYGGVAAEELATLSAGELDERLGKLPRRCYPLVLAGKLCLNPFNQHNYPNDGLVMVEETALPGEYRHQIVGAPHFLLPSHPTTIGLTQSFLEA</sequence>
<gene>
    <name evidence="1" type="ORF">PHYPSEUDO_004006</name>
</gene>